<evidence type="ECO:0000313" key="10">
    <source>
        <dbReference type="Proteomes" id="UP000092600"/>
    </source>
</evidence>
<comment type="subcellular location">
    <subcellularLocation>
        <location evidence="1">Endoplasmic reticulum membrane</location>
        <topology evidence="1">Multi-pass membrane protein</topology>
    </subcellularLocation>
</comment>
<dbReference type="Pfam" id="PF05241">
    <property type="entry name" value="EBP"/>
    <property type="match status" value="1"/>
</dbReference>
<evidence type="ECO:0000259" key="8">
    <source>
        <dbReference type="PROSITE" id="PS51751"/>
    </source>
</evidence>
<evidence type="ECO:0000256" key="1">
    <source>
        <dbReference type="ARBA" id="ARBA00004477"/>
    </source>
</evidence>
<keyword evidence="6 7" id="KW-0472">Membrane</keyword>
<evidence type="ECO:0000256" key="7">
    <source>
        <dbReference type="PIRNR" id="PIRNR031032"/>
    </source>
</evidence>
<accession>A0A199URC0</accession>
<dbReference type="STRING" id="4615.A0A199URC0"/>
<dbReference type="AlphaFoldDB" id="A0A199URC0"/>
<dbReference type="PANTHER" id="PTHR31204">
    <property type="entry name" value="SIGMA INTRACELLULAR RECEPTOR 2"/>
    <property type="match status" value="1"/>
</dbReference>
<keyword evidence="5 7" id="KW-1133">Transmembrane helix</keyword>
<reference evidence="9 10" key="1">
    <citation type="journal article" date="2016" name="DNA Res.">
        <title>The draft genome of MD-2 pineapple using hybrid error correction of long reads.</title>
        <authorList>
            <person name="Redwan R.M."/>
            <person name="Saidin A."/>
            <person name="Kumar S.V."/>
        </authorList>
    </citation>
    <scope>NUCLEOTIDE SEQUENCE [LARGE SCALE GENOMIC DNA]</scope>
    <source>
        <strain evidence="10">cv. MD2</strain>
        <tissue evidence="9">Leaf</tissue>
    </source>
</reference>
<dbReference type="PIRSF" id="PIRSF031032">
    <property type="entry name" value="TMP_97_prd"/>
    <property type="match status" value="1"/>
</dbReference>
<comment type="caution">
    <text evidence="9">The sequence shown here is derived from an EMBL/GenBank/DDBJ whole genome shotgun (WGS) entry which is preliminary data.</text>
</comment>
<keyword evidence="4" id="KW-0256">Endoplasmic reticulum</keyword>
<dbReference type="GO" id="GO:0005789">
    <property type="term" value="C:endoplasmic reticulum membrane"/>
    <property type="evidence" value="ECO:0007669"/>
    <property type="project" value="UniProtKB-SubCell"/>
</dbReference>
<name>A0A199URC0_ANACO</name>
<evidence type="ECO:0000256" key="4">
    <source>
        <dbReference type="ARBA" id="ARBA00022824"/>
    </source>
</evidence>
<dbReference type="PROSITE" id="PS51751">
    <property type="entry name" value="EXPERA"/>
    <property type="match status" value="1"/>
</dbReference>
<dbReference type="InterPro" id="IPR033118">
    <property type="entry name" value="EXPERA"/>
</dbReference>
<evidence type="ECO:0000313" key="9">
    <source>
        <dbReference type="EMBL" id="OAY67299.1"/>
    </source>
</evidence>
<dbReference type="EMBL" id="LSRQ01005566">
    <property type="protein sequence ID" value="OAY67299.1"/>
    <property type="molecule type" value="Genomic_DNA"/>
</dbReference>
<dbReference type="Proteomes" id="UP000092600">
    <property type="component" value="Unassembled WGS sequence"/>
</dbReference>
<feature type="transmembrane region" description="Helical" evidence="7">
    <location>
        <begin position="128"/>
        <end position="145"/>
    </location>
</feature>
<proteinExistence type="inferred from homology"/>
<organism evidence="9 10">
    <name type="scientific">Ananas comosus</name>
    <name type="common">Pineapple</name>
    <name type="synonym">Ananas ananas</name>
    <dbReference type="NCBI Taxonomy" id="4615"/>
    <lineage>
        <taxon>Eukaryota</taxon>
        <taxon>Viridiplantae</taxon>
        <taxon>Streptophyta</taxon>
        <taxon>Embryophyta</taxon>
        <taxon>Tracheophyta</taxon>
        <taxon>Spermatophyta</taxon>
        <taxon>Magnoliopsida</taxon>
        <taxon>Liliopsida</taxon>
        <taxon>Poales</taxon>
        <taxon>Bromeliaceae</taxon>
        <taxon>Bromelioideae</taxon>
        <taxon>Ananas</taxon>
    </lineage>
</organism>
<comment type="similarity">
    <text evidence="2">Belongs to the TMEM97/sigma-2 receptor family.</text>
</comment>
<evidence type="ECO:0000256" key="2">
    <source>
        <dbReference type="ARBA" id="ARBA00009096"/>
    </source>
</evidence>
<evidence type="ECO:0000256" key="6">
    <source>
        <dbReference type="ARBA" id="ARBA00023136"/>
    </source>
</evidence>
<feature type="transmembrane region" description="Helical" evidence="7">
    <location>
        <begin position="62"/>
        <end position="86"/>
    </location>
</feature>
<evidence type="ECO:0000256" key="3">
    <source>
        <dbReference type="ARBA" id="ARBA00022692"/>
    </source>
</evidence>
<feature type="transmembrane region" description="Helical" evidence="7">
    <location>
        <begin position="98"/>
        <end position="116"/>
    </location>
</feature>
<protein>
    <recommendedName>
        <fullName evidence="8">EXPERA domain-containing protein</fullName>
    </recommendedName>
</protein>
<gene>
    <name evidence="9" type="ORF">ACMD2_08415</name>
</gene>
<keyword evidence="3 7" id="KW-0812">Transmembrane</keyword>
<sequence length="166" mass="17461">MGLISRVLDAAVVAFSAAVAVAAPLIDAQALVPARLVPAPVAELRRRYAAEFGDYLVAELPLFFRGLVLVEIAFLWPLSLANLYGVLAGRRWASTTSLMAGVSSATSMAAILAELLGSGRASDKLLQMYVPFMVFALCAILRGLLPRPGQAVAAASHAPSARKKRA</sequence>
<feature type="domain" description="EXPERA" evidence="8">
    <location>
        <begin position="8"/>
        <end position="140"/>
    </location>
</feature>
<dbReference type="PANTHER" id="PTHR31204:SF1">
    <property type="entry name" value="SIGMA INTRACELLULAR RECEPTOR 2"/>
    <property type="match status" value="1"/>
</dbReference>
<evidence type="ECO:0000256" key="5">
    <source>
        <dbReference type="ARBA" id="ARBA00022989"/>
    </source>
</evidence>
<dbReference type="InterPro" id="IPR051987">
    <property type="entry name" value="Sigma-2_receptor-like"/>
</dbReference>
<dbReference type="InterPro" id="IPR016964">
    <property type="entry name" value="Sigma2_recept"/>
</dbReference>